<feature type="transmembrane region" description="Helical" evidence="1">
    <location>
        <begin position="24"/>
        <end position="46"/>
    </location>
</feature>
<evidence type="ECO:0000256" key="1">
    <source>
        <dbReference type="SAM" id="Phobius"/>
    </source>
</evidence>
<organism evidence="2 3">
    <name type="scientific">Amycolatopsis halotolerans</name>
    <dbReference type="NCBI Taxonomy" id="330083"/>
    <lineage>
        <taxon>Bacteria</taxon>
        <taxon>Bacillati</taxon>
        <taxon>Actinomycetota</taxon>
        <taxon>Actinomycetes</taxon>
        <taxon>Pseudonocardiales</taxon>
        <taxon>Pseudonocardiaceae</taxon>
        <taxon>Amycolatopsis</taxon>
    </lineage>
</organism>
<dbReference type="Proteomes" id="UP001595764">
    <property type="component" value="Unassembled WGS sequence"/>
</dbReference>
<protein>
    <submittedName>
        <fullName evidence="2">Uncharacterized protein</fullName>
    </submittedName>
</protein>
<accession>A0ABV7QVU3</accession>
<keyword evidence="3" id="KW-1185">Reference proteome</keyword>
<keyword evidence="1" id="KW-0472">Membrane</keyword>
<evidence type="ECO:0000313" key="3">
    <source>
        <dbReference type="Proteomes" id="UP001595764"/>
    </source>
</evidence>
<keyword evidence="1" id="KW-1133">Transmembrane helix</keyword>
<keyword evidence="1" id="KW-0812">Transmembrane</keyword>
<feature type="transmembrane region" description="Helical" evidence="1">
    <location>
        <begin position="184"/>
        <end position="206"/>
    </location>
</feature>
<dbReference type="RefSeq" id="WP_377874063.1">
    <property type="nucleotide sequence ID" value="NZ_JBHMAY010000064.1"/>
</dbReference>
<reference evidence="3" key="1">
    <citation type="journal article" date="2019" name="Int. J. Syst. Evol. Microbiol.">
        <title>The Global Catalogue of Microorganisms (GCM) 10K type strain sequencing project: providing services to taxonomists for standard genome sequencing and annotation.</title>
        <authorList>
            <consortium name="The Broad Institute Genomics Platform"/>
            <consortium name="The Broad Institute Genome Sequencing Center for Infectious Disease"/>
            <person name="Wu L."/>
            <person name="Ma J."/>
        </authorList>
    </citation>
    <scope>NUCLEOTIDE SEQUENCE [LARGE SCALE GENOMIC DNA]</scope>
    <source>
        <strain evidence="3">CGMCC 4.7682</strain>
    </source>
</reference>
<comment type="caution">
    <text evidence="2">The sequence shown here is derived from an EMBL/GenBank/DDBJ whole genome shotgun (WGS) entry which is preliminary data.</text>
</comment>
<name>A0ABV7QVU3_9PSEU</name>
<gene>
    <name evidence="2" type="ORF">ACFORO_38230</name>
</gene>
<sequence length="220" mass="22785">MSTRKPVAARDSARKTTPASGRVIALRAGLCWLVVLVAGGAAAVGFVSTSSVASAAGLLFGLLLAALATSAVFMFSGRGWFLVGGFLLTAFYLVCVGVTAVGYLAANGDRYRAVAVSSECHHVKGGTACSARVNRPDGTLLAEDLSVKSRMKPGETVDVVEDRAGIVATHRADELDPEALPVDLGWLGASAALLAGLFGWSAWLGFRKPLPIARGRGSRR</sequence>
<dbReference type="EMBL" id="JBHRWI010000058">
    <property type="protein sequence ID" value="MFC3516055.1"/>
    <property type="molecule type" value="Genomic_DNA"/>
</dbReference>
<feature type="transmembrane region" description="Helical" evidence="1">
    <location>
        <begin position="80"/>
        <end position="106"/>
    </location>
</feature>
<proteinExistence type="predicted"/>
<feature type="transmembrane region" description="Helical" evidence="1">
    <location>
        <begin position="52"/>
        <end position="73"/>
    </location>
</feature>
<evidence type="ECO:0000313" key="2">
    <source>
        <dbReference type="EMBL" id="MFC3516055.1"/>
    </source>
</evidence>